<keyword evidence="4" id="KW-1185">Reference proteome</keyword>
<feature type="signal peptide" evidence="1">
    <location>
        <begin position="1"/>
        <end position="20"/>
    </location>
</feature>
<dbReference type="Proteomes" id="UP001596043">
    <property type="component" value="Unassembled WGS sequence"/>
</dbReference>
<sequence>MKKRFLILSVVLLSTFYMNAQSDFTIGFTLGGGFGDFRGEFIPDDIKSQLSIVYGMEIQKNFGDHMYLRSGISYGKKEVEFATFIPLSNFDIIQSSRQSINISTITIPVYLGYRSTGDFRFHANAGPFISFITDEENILVKSFDYGIGASLGIEYTLSSSGIIRFEILNELGLADISDSIIEVENNTINTNRFGAYITYLIQL</sequence>
<dbReference type="InterPro" id="IPR025665">
    <property type="entry name" value="Beta-barrel_OMP_2"/>
</dbReference>
<evidence type="ECO:0000259" key="2">
    <source>
        <dbReference type="Pfam" id="PF13568"/>
    </source>
</evidence>
<protein>
    <submittedName>
        <fullName evidence="3">Outer membrane beta-barrel protein</fullName>
    </submittedName>
</protein>
<comment type="caution">
    <text evidence="3">The sequence shown here is derived from an EMBL/GenBank/DDBJ whole genome shotgun (WGS) entry which is preliminary data.</text>
</comment>
<reference evidence="4" key="1">
    <citation type="journal article" date="2019" name="Int. J. Syst. Evol. Microbiol.">
        <title>The Global Catalogue of Microorganisms (GCM) 10K type strain sequencing project: providing services to taxonomists for standard genome sequencing and annotation.</title>
        <authorList>
            <consortium name="The Broad Institute Genomics Platform"/>
            <consortium name="The Broad Institute Genome Sequencing Center for Infectious Disease"/>
            <person name="Wu L."/>
            <person name="Ma J."/>
        </authorList>
    </citation>
    <scope>NUCLEOTIDE SEQUENCE [LARGE SCALE GENOMIC DNA]</scope>
    <source>
        <strain evidence="4">YJ-61-S</strain>
    </source>
</reference>
<evidence type="ECO:0000313" key="3">
    <source>
        <dbReference type="EMBL" id="MFC4635649.1"/>
    </source>
</evidence>
<feature type="domain" description="Outer membrane protein beta-barrel" evidence="2">
    <location>
        <begin position="19"/>
        <end position="176"/>
    </location>
</feature>
<gene>
    <name evidence="3" type="ORF">ACFO3O_17185</name>
</gene>
<accession>A0ABV9I0G9</accession>
<proteinExistence type="predicted"/>
<organism evidence="3 4">
    <name type="scientific">Dokdonia ponticola</name>
    <dbReference type="NCBI Taxonomy" id="2041041"/>
    <lineage>
        <taxon>Bacteria</taxon>
        <taxon>Pseudomonadati</taxon>
        <taxon>Bacteroidota</taxon>
        <taxon>Flavobacteriia</taxon>
        <taxon>Flavobacteriales</taxon>
        <taxon>Flavobacteriaceae</taxon>
        <taxon>Dokdonia</taxon>
    </lineage>
</organism>
<dbReference type="EMBL" id="JBHSFV010000011">
    <property type="protein sequence ID" value="MFC4635649.1"/>
    <property type="molecule type" value="Genomic_DNA"/>
</dbReference>
<evidence type="ECO:0000256" key="1">
    <source>
        <dbReference type="SAM" id="SignalP"/>
    </source>
</evidence>
<dbReference type="Pfam" id="PF13568">
    <property type="entry name" value="OMP_b-brl_2"/>
    <property type="match status" value="1"/>
</dbReference>
<evidence type="ECO:0000313" key="4">
    <source>
        <dbReference type="Proteomes" id="UP001596043"/>
    </source>
</evidence>
<dbReference type="InterPro" id="IPR011250">
    <property type="entry name" value="OMP/PagP_B-barrel"/>
</dbReference>
<keyword evidence="1" id="KW-0732">Signal</keyword>
<dbReference type="RefSeq" id="WP_379981081.1">
    <property type="nucleotide sequence ID" value="NZ_JBHSFV010000011.1"/>
</dbReference>
<feature type="chain" id="PRO_5046241944" evidence="1">
    <location>
        <begin position="21"/>
        <end position="203"/>
    </location>
</feature>
<dbReference type="SUPFAM" id="SSF56925">
    <property type="entry name" value="OMPA-like"/>
    <property type="match status" value="1"/>
</dbReference>
<name>A0ABV9I0G9_9FLAO</name>